<evidence type="ECO:0000313" key="2">
    <source>
        <dbReference type="EMBL" id="MYM39946.1"/>
    </source>
</evidence>
<reference evidence="2 3" key="1">
    <citation type="submission" date="2019-12" db="EMBL/GenBank/DDBJ databases">
        <title>Novel species isolated from a subtropical stream in China.</title>
        <authorList>
            <person name="Lu H."/>
        </authorList>
    </citation>
    <scope>NUCLEOTIDE SEQUENCE [LARGE SCALE GENOMIC DNA]</scope>
    <source>
        <strain evidence="2 3">CY13W</strain>
    </source>
</reference>
<dbReference type="EMBL" id="WWCM01000007">
    <property type="protein sequence ID" value="MYM39946.1"/>
    <property type="molecule type" value="Genomic_DNA"/>
</dbReference>
<evidence type="ECO:0008006" key="4">
    <source>
        <dbReference type="Google" id="ProtNLM"/>
    </source>
</evidence>
<name>A0ABW9VLJ5_9BURK</name>
<organism evidence="2 3">
    <name type="scientific">Duganella qianjiadongensis</name>
    <dbReference type="NCBI Taxonomy" id="2692176"/>
    <lineage>
        <taxon>Bacteria</taxon>
        <taxon>Pseudomonadati</taxon>
        <taxon>Pseudomonadota</taxon>
        <taxon>Betaproteobacteria</taxon>
        <taxon>Burkholderiales</taxon>
        <taxon>Oxalobacteraceae</taxon>
        <taxon>Telluria group</taxon>
        <taxon>Duganella</taxon>
    </lineage>
</organism>
<accession>A0ABW9VLJ5</accession>
<proteinExistence type="predicted"/>
<keyword evidence="1" id="KW-0732">Signal</keyword>
<feature type="chain" id="PRO_5046403071" description="DUF4426 domain-containing protein" evidence="1">
    <location>
        <begin position="20"/>
        <end position="146"/>
    </location>
</feature>
<keyword evidence="3" id="KW-1185">Reference proteome</keyword>
<evidence type="ECO:0000313" key="3">
    <source>
        <dbReference type="Proteomes" id="UP000478090"/>
    </source>
</evidence>
<dbReference type="Proteomes" id="UP000478090">
    <property type="component" value="Unassembled WGS sequence"/>
</dbReference>
<evidence type="ECO:0000256" key="1">
    <source>
        <dbReference type="SAM" id="SignalP"/>
    </source>
</evidence>
<dbReference type="PROSITE" id="PS51257">
    <property type="entry name" value="PROKAR_LIPOPROTEIN"/>
    <property type="match status" value="1"/>
</dbReference>
<dbReference type="RefSeq" id="WP_161039321.1">
    <property type="nucleotide sequence ID" value="NZ_WWCM01000007.1"/>
</dbReference>
<comment type="caution">
    <text evidence="2">The sequence shown here is derived from an EMBL/GenBank/DDBJ whole genome shotgun (WGS) entry which is preliminary data.</text>
</comment>
<sequence>MLKIKALFLSLLLAGCASQAPLQKDALAPQQAIIMAADVAPQPVYVTVELQVRGIGMQNGFTYLNSEKDYRDQRNVSLEITPEVLAQVEAKFGGQLAAFARGKHILVKGPARRVTIWFFDDAGRRSDKFYYQTHLRVSDPAQIQLL</sequence>
<feature type="signal peptide" evidence="1">
    <location>
        <begin position="1"/>
        <end position="19"/>
    </location>
</feature>
<protein>
    <recommendedName>
        <fullName evidence="4">DUF4426 domain-containing protein</fullName>
    </recommendedName>
</protein>
<gene>
    <name evidence="2" type="ORF">GTP27_11475</name>
</gene>